<dbReference type="Proteomes" id="UP001153334">
    <property type="component" value="Unassembled WGS sequence"/>
</dbReference>
<accession>A0ACC2J8Z0</accession>
<name>A0ACC2J8Z0_9PEZI</name>
<gene>
    <name evidence="1" type="ORF">ONZ43_g318</name>
</gene>
<sequence>MTALAAIINRSVEDDQRVDVYFNTSKAQLGISLESGDSTGGTVGDWQTDDDDYNGYILNPSEMAGIFYRGLPFVAAVTIPKLPQNEIQTQNQISLVAPVYKKLTTTSLDHSRIAISLGAWYDPEENKRHVVFQGSGLSEYIVEDDTYNVFVATYGPNTTLAAVYSSATKKAYVYYLDSAQAIQRVVKTGITWGVSTPVSSALKVAAGCQLTVVNANNINHLFYTAQNQSSSSGAEASGFDLFTHFRDPVN</sequence>
<dbReference type="EMBL" id="JAPESX010000037">
    <property type="protein sequence ID" value="KAJ8123819.1"/>
    <property type="molecule type" value="Genomic_DNA"/>
</dbReference>
<keyword evidence="2" id="KW-1185">Reference proteome</keyword>
<comment type="caution">
    <text evidence="1">The sequence shown here is derived from an EMBL/GenBank/DDBJ whole genome shotgun (WGS) entry which is preliminary data.</text>
</comment>
<organism evidence="1 2">
    <name type="scientific">Nemania bipapillata</name>
    <dbReference type="NCBI Taxonomy" id="110536"/>
    <lineage>
        <taxon>Eukaryota</taxon>
        <taxon>Fungi</taxon>
        <taxon>Dikarya</taxon>
        <taxon>Ascomycota</taxon>
        <taxon>Pezizomycotina</taxon>
        <taxon>Sordariomycetes</taxon>
        <taxon>Xylariomycetidae</taxon>
        <taxon>Xylariales</taxon>
        <taxon>Xylariaceae</taxon>
        <taxon>Nemania</taxon>
    </lineage>
</organism>
<evidence type="ECO:0000313" key="1">
    <source>
        <dbReference type="EMBL" id="KAJ8123819.1"/>
    </source>
</evidence>
<evidence type="ECO:0000313" key="2">
    <source>
        <dbReference type="Proteomes" id="UP001153334"/>
    </source>
</evidence>
<proteinExistence type="predicted"/>
<protein>
    <submittedName>
        <fullName evidence="1">Uncharacterized protein</fullName>
    </submittedName>
</protein>
<reference evidence="1" key="1">
    <citation type="submission" date="2022-11" db="EMBL/GenBank/DDBJ databases">
        <title>Genome Sequence of Nemania bipapillata.</title>
        <authorList>
            <person name="Buettner E."/>
        </authorList>
    </citation>
    <scope>NUCLEOTIDE SEQUENCE</scope>
    <source>
        <strain evidence="1">CP14</strain>
    </source>
</reference>